<evidence type="ECO:0000259" key="4">
    <source>
        <dbReference type="Pfam" id="PF13193"/>
    </source>
</evidence>
<dbReference type="InterPro" id="IPR020845">
    <property type="entry name" value="AMP-binding_CS"/>
</dbReference>
<organism evidence="5 6">
    <name type="scientific">Actinomadura vinacea</name>
    <dbReference type="NCBI Taxonomy" id="115336"/>
    <lineage>
        <taxon>Bacteria</taxon>
        <taxon>Bacillati</taxon>
        <taxon>Actinomycetota</taxon>
        <taxon>Actinomycetes</taxon>
        <taxon>Streptosporangiales</taxon>
        <taxon>Thermomonosporaceae</taxon>
        <taxon>Actinomadura</taxon>
    </lineage>
</organism>
<feature type="domain" description="AMP-binding enzyme C-terminal" evidence="4">
    <location>
        <begin position="413"/>
        <end position="486"/>
    </location>
</feature>
<dbReference type="Pfam" id="PF13193">
    <property type="entry name" value="AMP-binding_C"/>
    <property type="match status" value="1"/>
</dbReference>
<dbReference type="PANTHER" id="PTHR43201:SF5">
    <property type="entry name" value="MEDIUM-CHAIN ACYL-COA LIGASE ACSF2, MITOCHONDRIAL"/>
    <property type="match status" value="1"/>
</dbReference>
<sequence length="522" mass="56904">MGEWRSVGELITWAAAAYGPADALRFEGETISFSELDQHTARLAQVFQGMGIDPGDRIAIMLPNGIAWPAIWLSAIRAGAVVVPINKQYRSADLEFVLHDSGASLVVTDDVLVELVAEVAQRCSTVPAIRTVGELDALAAELSGQGDGAQGDVEPGALANLQYTSGSTGFPKACMLTHDYWLRAADQMRELAELSSSDVVITAQPFSYMDPQWNVVMCLMAGTPLVVLPRFSASGFWASAREARASVVYLLGTMPMLLFKQPPSELDLANDMRVVLCSGILPNMHHAFESRWGAPWREVYGLTETGGDLGVPLGAADRTGTGTVGKPLGRKDVRIVDRDGEYVPHGTTGEIVVSGPPSMTGYWNQPDLTAEVFRDGWFHTGDLGHRDDDGWFYLTGRLKDMVRRGGENVSCAEVEAVVVEHPDVQSCAVVGVSDELFGEEVKVFVQPRPGSAPTPVQILEFARERLARFKVPRYVQFVDSFPMTPSERVAKHELRRRFPDDGDHGFDALVEAKRTAGRRVTS</sequence>
<dbReference type="PANTHER" id="PTHR43201">
    <property type="entry name" value="ACYL-COA SYNTHETASE"/>
    <property type="match status" value="1"/>
</dbReference>
<protein>
    <submittedName>
        <fullName evidence="5">ATP-dependent acyl-CoA ligase</fullName>
    </submittedName>
</protein>
<dbReference type="InterPro" id="IPR042099">
    <property type="entry name" value="ANL_N_sf"/>
</dbReference>
<dbReference type="InterPro" id="IPR025110">
    <property type="entry name" value="AMP-bd_C"/>
</dbReference>
<feature type="domain" description="AMP-dependent synthetase/ligase" evidence="3">
    <location>
        <begin position="13"/>
        <end position="363"/>
    </location>
</feature>
<proteinExistence type="inferred from homology"/>
<dbReference type="Gene3D" id="3.30.300.30">
    <property type="match status" value="1"/>
</dbReference>
<comment type="caution">
    <text evidence="5">The sequence shown here is derived from an EMBL/GenBank/DDBJ whole genome shotgun (WGS) entry which is preliminary data.</text>
</comment>
<reference evidence="5 6" key="1">
    <citation type="journal article" date="2019" name="Int. J. Syst. Evol. Microbiol.">
        <title>The Global Catalogue of Microorganisms (GCM) 10K type strain sequencing project: providing services to taxonomists for standard genome sequencing and annotation.</title>
        <authorList>
            <consortium name="The Broad Institute Genomics Platform"/>
            <consortium name="The Broad Institute Genome Sequencing Center for Infectious Disease"/>
            <person name="Wu L."/>
            <person name="Ma J."/>
        </authorList>
    </citation>
    <scope>NUCLEOTIDE SEQUENCE [LARGE SCALE GENOMIC DNA]</scope>
    <source>
        <strain evidence="5 6">JCM 3325</strain>
    </source>
</reference>
<dbReference type="GO" id="GO:0016874">
    <property type="term" value="F:ligase activity"/>
    <property type="evidence" value="ECO:0007669"/>
    <property type="project" value="UniProtKB-KW"/>
</dbReference>
<evidence type="ECO:0000313" key="6">
    <source>
        <dbReference type="Proteomes" id="UP001501231"/>
    </source>
</evidence>
<dbReference type="InterPro" id="IPR045851">
    <property type="entry name" value="AMP-bd_C_sf"/>
</dbReference>
<name>A0ABN3IRF4_9ACTN</name>
<dbReference type="InterPro" id="IPR000873">
    <property type="entry name" value="AMP-dep_synth/lig_dom"/>
</dbReference>
<evidence type="ECO:0000259" key="3">
    <source>
        <dbReference type="Pfam" id="PF00501"/>
    </source>
</evidence>
<dbReference type="SUPFAM" id="SSF56801">
    <property type="entry name" value="Acetyl-CoA synthetase-like"/>
    <property type="match status" value="1"/>
</dbReference>
<dbReference type="Proteomes" id="UP001501231">
    <property type="component" value="Unassembled WGS sequence"/>
</dbReference>
<evidence type="ECO:0000256" key="2">
    <source>
        <dbReference type="ARBA" id="ARBA00022598"/>
    </source>
</evidence>
<gene>
    <name evidence="5" type="ORF">GCM10010191_21510</name>
</gene>
<evidence type="ECO:0000256" key="1">
    <source>
        <dbReference type="ARBA" id="ARBA00006432"/>
    </source>
</evidence>
<dbReference type="EMBL" id="BAAARW010000006">
    <property type="protein sequence ID" value="GAA2411816.1"/>
    <property type="molecule type" value="Genomic_DNA"/>
</dbReference>
<keyword evidence="6" id="KW-1185">Reference proteome</keyword>
<dbReference type="PROSITE" id="PS00455">
    <property type="entry name" value="AMP_BINDING"/>
    <property type="match status" value="1"/>
</dbReference>
<dbReference type="Pfam" id="PF00501">
    <property type="entry name" value="AMP-binding"/>
    <property type="match status" value="1"/>
</dbReference>
<dbReference type="Gene3D" id="3.40.50.12780">
    <property type="entry name" value="N-terminal domain of ligase-like"/>
    <property type="match status" value="1"/>
</dbReference>
<keyword evidence="2 5" id="KW-0436">Ligase</keyword>
<evidence type="ECO:0000313" key="5">
    <source>
        <dbReference type="EMBL" id="GAA2411816.1"/>
    </source>
</evidence>
<comment type="similarity">
    <text evidence="1">Belongs to the ATP-dependent AMP-binding enzyme family.</text>
</comment>
<accession>A0ABN3IRF4</accession>